<sequence>MHSHHATSARHVSNSAESHRGVNRNSPKLKGASDKLFPKLNKWFTEEKEYLTYAFALASQIPLDMTNVFRNAFTRWSQTTRVLNFSETTSYDDANIKIGFYNINYIDGVDDVVVGDTVIKLGSNVNSGFIRLIASKYWVLPTDNYMWSWQNGEFDLETAAIHIAITTTKEAADITYSDNQAMQQIYSNANSDNGGCFTMFGSSFLTSLFLGFAFVALLT</sequence>
<evidence type="ECO:0000256" key="4">
    <source>
        <dbReference type="ARBA" id="ARBA00022833"/>
    </source>
</evidence>
<keyword evidence="3" id="KW-0378">Hydrolase</keyword>
<evidence type="ECO:0000256" key="3">
    <source>
        <dbReference type="ARBA" id="ARBA00022801"/>
    </source>
</evidence>
<dbReference type="Gene3D" id="3.40.390.10">
    <property type="entry name" value="Collagenase (Catalytic Domain)"/>
    <property type="match status" value="1"/>
</dbReference>
<name>A0A072UDA8_MEDTR</name>
<dbReference type="GO" id="GO:0006508">
    <property type="term" value="P:proteolysis"/>
    <property type="evidence" value="ECO:0007669"/>
    <property type="project" value="UniProtKB-KW"/>
</dbReference>
<proteinExistence type="predicted"/>
<gene>
    <name evidence="8" type="ordered locus">MTR_5g036365</name>
</gene>
<evidence type="ECO:0000256" key="2">
    <source>
        <dbReference type="ARBA" id="ARBA00022723"/>
    </source>
</evidence>
<evidence type="ECO:0000313" key="9">
    <source>
        <dbReference type="EnsemblPlants" id="KEH27774"/>
    </source>
</evidence>
<evidence type="ECO:0000256" key="6">
    <source>
        <dbReference type="SAM" id="Phobius"/>
    </source>
</evidence>
<dbReference type="GO" id="GO:0008270">
    <property type="term" value="F:zinc ion binding"/>
    <property type="evidence" value="ECO:0007669"/>
    <property type="project" value="InterPro"/>
</dbReference>
<evidence type="ECO:0000313" key="10">
    <source>
        <dbReference type="Proteomes" id="UP000002051"/>
    </source>
</evidence>
<reference evidence="9" key="3">
    <citation type="submission" date="2015-04" db="UniProtKB">
        <authorList>
            <consortium name="EnsemblPlants"/>
        </authorList>
    </citation>
    <scope>IDENTIFICATION</scope>
    <source>
        <strain evidence="9">cv. Jemalong A17</strain>
    </source>
</reference>
<dbReference type="InterPro" id="IPR024079">
    <property type="entry name" value="MetalloPept_cat_dom_sf"/>
</dbReference>
<dbReference type="GO" id="GO:0004222">
    <property type="term" value="F:metalloendopeptidase activity"/>
    <property type="evidence" value="ECO:0000318"/>
    <property type="project" value="GO_Central"/>
</dbReference>
<organism evidence="8 10">
    <name type="scientific">Medicago truncatula</name>
    <name type="common">Barrel medic</name>
    <name type="synonym">Medicago tribuloides</name>
    <dbReference type="NCBI Taxonomy" id="3880"/>
    <lineage>
        <taxon>Eukaryota</taxon>
        <taxon>Viridiplantae</taxon>
        <taxon>Streptophyta</taxon>
        <taxon>Embryophyta</taxon>
        <taxon>Tracheophyta</taxon>
        <taxon>Spermatophyta</taxon>
        <taxon>Magnoliopsida</taxon>
        <taxon>eudicotyledons</taxon>
        <taxon>Gunneridae</taxon>
        <taxon>Pentapetalae</taxon>
        <taxon>rosids</taxon>
        <taxon>fabids</taxon>
        <taxon>Fabales</taxon>
        <taxon>Fabaceae</taxon>
        <taxon>Papilionoideae</taxon>
        <taxon>50 kb inversion clade</taxon>
        <taxon>NPAAA clade</taxon>
        <taxon>Hologalegina</taxon>
        <taxon>IRL clade</taxon>
        <taxon>Trifolieae</taxon>
        <taxon>Medicago</taxon>
    </lineage>
</organism>
<dbReference type="STRING" id="3880.A0A072UDA8"/>
<accession>A0A072UDA8</accession>
<evidence type="ECO:0000256" key="5">
    <source>
        <dbReference type="SAM" id="MobiDB-lite"/>
    </source>
</evidence>
<keyword evidence="10" id="KW-1185">Reference proteome</keyword>
<dbReference type="Proteomes" id="UP000002051">
    <property type="component" value="Chromosome 5"/>
</dbReference>
<dbReference type="HOGENOM" id="CLU_1263219_0_0_1"/>
<reference evidence="8 10" key="2">
    <citation type="journal article" date="2014" name="BMC Genomics">
        <title>An improved genome release (version Mt4.0) for the model legume Medicago truncatula.</title>
        <authorList>
            <person name="Tang H."/>
            <person name="Krishnakumar V."/>
            <person name="Bidwell S."/>
            <person name="Rosen B."/>
            <person name="Chan A."/>
            <person name="Zhou S."/>
            <person name="Gentzbittel L."/>
            <person name="Childs K.L."/>
            <person name="Yandell M."/>
            <person name="Gundlach H."/>
            <person name="Mayer K.F."/>
            <person name="Schwartz D.C."/>
            <person name="Town C.D."/>
        </authorList>
    </citation>
    <scope>GENOME REANNOTATION</scope>
    <source>
        <strain evidence="8">A17</strain>
        <strain evidence="9 10">cv. Jemalong A17</strain>
    </source>
</reference>
<dbReference type="GO" id="GO:0030574">
    <property type="term" value="P:collagen catabolic process"/>
    <property type="evidence" value="ECO:0000318"/>
    <property type="project" value="GO_Central"/>
</dbReference>
<dbReference type="InterPro" id="IPR001818">
    <property type="entry name" value="Pept_M10_metallopeptidase"/>
</dbReference>
<dbReference type="GO" id="GO:0031012">
    <property type="term" value="C:extracellular matrix"/>
    <property type="evidence" value="ECO:0007669"/>
    <property type="project" value="InterPro"/>
</dbReference>
<protein>
    <submittedName>
        <fullName evidence="8">Matrixin protein</fullName>
    </submittedName>
</protein>
<reference evidence="8 10" key="1">
    <citation type="journal article" date="2011" name="Nature">
        <title>The Medicago genome provides insight into the evolution of rhizobial symbioses.</title>
        <authorList>
            <person name="Young N.D."/>
            <person name="Debelle F."/>
            <person name="Oldroyd G.E."/>
            <person name="Geurts R."/>
            <person name="Cannon S.B."/>
            <person name="Udvardi M.K."/>
            <person name="Benedito V.A."/>
            <person name="Mayer K.F."/>
            <person name="Gouzy J."/>
            <person name="Schoof H."/>
            <person name="Van de Peer Y."/>
            <person name="Proost S."/>
            <person name="Cook D.R."/>
            <person name="Meyers B.C."/>
            <person name="Spannagl M."/>
            <person name="Cheung F."/>
            <person name="De Mita S."/>
            <person name="Krishnakumar V."/>
            <person name="Gundlach H."/>
            <person name="Zhou S."/>
            <person name="Mudge J."/>
            <person name="Bharti A.K."/>
            <person name="Murray J.D."/>
            <person name="Naoumkina M.A."/>
            <person name="Rosen B."/>
            <person name="Silverstein K.A."/>
            <person name="Tang H."/>
            <person name="Rombauts S."/>
            <person name="Zhao P.X."/>
            <person name="Zhou P."/>
            <person name="Barbe V."/>
            <person name="Bardou P."/>
            <person name="Bechner M."/>
            <person name="Bellec A."/>
            <person name="Berger A."/>
            <person name="Berges H."/>
            <person name="Bidwell S."/>
            <person name="Bisseling T."/>
            <person name="Choisne N."/>
            <person name="Couloux A."/>
            <person name="Denny R."/>
            <person name="Deshpande S."/>
            <person name="Dai X."/>
            <person name="Doyle J.J."/>
            <person name="Dudez A.M."/>
            <person name="Farmer A.D."/>
            <person name="Fouteau S."/>
            <person name="Franken C."/>
            <person name="Gibelin C."/>
            <person name="Gish J."/>
            <person name="Goldstein S."/>
            <person name="Gonzalez A.J."/>
            <person name="Green P.J."/>
            <person name="Hallab A."/>
            <person name="Hartog M."/>
            <person name="Hua A."/>
            <person name="Humphray S.J."/>
            <person name="Jeong D.H."/>
            <person name="Jing Y."/>
            <person name="Jocker A."/>
            <person name="Kenton S.M."/>
            <person name="Kim D.J."/>
            <person name="Klee K."/>
            <person name="Lai H."/>
            <person name="Lang C."/>
            <person name="Lin S."/>
            <person name="Macmil S.L."/>
            <person name="Magdelenat G."/>
            <person name="Matthews L."/>
            <person name="McCorrison J."/>
            <person name="Monaghan E.L."/>
            <person name="Mun J.H."/>
            <person name="Najar F.Z."/>
            <person name="Nicholson C."/>
            <person name="Noirot C."/>
            <person name="O'Bleness M."/>
            <person name="Paule C.R."/>
            <person name="Poulain J."/>
            <person name="Prion F."/>
            <person name="Qin B."/>
            <person name="Qu C."/>
            <person name="Retzel E.F."/>
            <person name="Riddle C."/>
            <person name="Sallet E."/>
            <person name="Samain S."/>
            <person name="Samson N."/>
            <person name="Sanders I."/>
            <person name="Saurat O."/>
            <person name="Scarpelli C."/>
            <person name="Schiex T."/>
            <person name="Segurens B."/>
            <person name="Severin A.J."/>
            <person name="Sherrier D.J."/>
            <person name="Shi R."/>
            <person name="Sims S."/>
            <person name="Singer S.R."/>
            <person name="Sinharoy S."/>
            <person name="Sterck L."/>
            <person name="Viollet A."/>
            <person name="Wang B.B."/>
            <person name="Wang K."/>
            <person name="Wang M."/>
            <person name="Wang X."/>
            <person name="Warfsmann J."/>
            <person name="Weissenbach J."/>
            <person name="White D.D."/>
            <person name="White J.D."/>
            <person name="Wiley G.B."/>
            <person name="Wincker P."/>
            <person name="Xing Y."/>
            <person name="Yang L."/>
            <person name="Yao Z."/>
            <person name="Ying F."/>
            <person name="Zhai J."/>
            <person name="Zhou L."/>
            <person name="Zuber A."/>
            <person name="Denarie J."/>
            <person name="Dixon R.A."/>
            <person name="May G.D."/>
            <person name="Schwartz D.C."/>
            <person name="Rogers J."/>
            <person name="Quetier F."/>
            <person name="Town C.D."/>
            <person name="Roe B.A."/>
        </authorList>
    </citation>
    <scope>NUCLEOTIDE SEQUENCE [LARGE SCALE GENOMIC DNA]</scope>
    <source>
        <strain evidence="8">A17</strain>
        <strain evidence="9 10">cv. Jemalong A17</strain>
    </source>
</reference>
<keyword evidence="6" id="KW-0472">Membrane</keyword>
<feature type="transmembrane region" description="Helical" evidence="6">
    <location>
        <begin position="197"/>
        <end position="218"/>
    </location>
</feature>
<dbReference type="SUPFAM" id="SSF55486">
    <property type="entry name" value="Metalloproteases ('zincins'), catalytic domain"/>
    <property type="match status" value="1"/>
</dbReference>
<keyword evidence="6" id="KW-0812">Transmembrane</keyword>
<dbReference type="GO" id="GO:0030198">
    <property type="term" value="P:extracellular matrix organization"/>
    <property type="evidence" value="ECO:0000318"/>
    <property type="project" value="GO_Central"/>
</dbReference>
<dbReference type="AlphaFoldDB" id="A0A072UDA8"/>
<dbReference type="EnsemblPlants" id="KEH27774">
    <property type="protein sequence ID" value="KEH27774"/>
    <property type="gene ID" value="MTR_5g036365"/>
</dbReference>
<dbReference type="Pfam" id="PF00413">
    <property type="entry name" value="Peptidase_M10"/>
    <property type="match status" value="1"/>
</dbReference>
<feature type="region of interest" description="Disordered" evidence="5">
    <location>
        <begin position="1"/>
        <end position="30"/>
    </location>
</feature>
<evidence type="ECO:0000256" key="1">
    <source>
        <dbReference type="ARBA" id="ARBA00022670"/>
    </source>
</evidence>
<evidence type="ECO:0000259" key="7">
    <source>
        <dbReference type="Pfam" id="PF00413"/>
    </source>
</evidence>
<keyword evidence="6" id="KW-1133">Transmembrane helix</keyword>
<feature type="domain" description="Peptidase M10 metallopeptidase" evidence="7">
    <location>
        <begin position="47"/>
        <end position="162"/>
    </location>
</feature>
<keyword evidence="4" id="KW-0862">Zinc</keyword>
<dbReference type="EMBL" id="CM001221">
    <property type="protein sequence ID" value="KEH27774.1"/>
    <property type="molecule type" value="Genomic_DNA"/>
</dbReference>
<keyword evidence="2" id="KW-0479">Metal-binding</keyword>
<keyword evidence="1" id="KW-0645">Protease</keyword>
<evidence type="ECO:0000313" key="8">
    <source>
        <dbReference type="EMBL" id="KEH27774.1"/>
    </source>
</evidence>